<dbReference type="Proteomes" id="UP000516437">
    <property type="component" value="Chromosome 8"/>
</dbReference>
<organism evidence="10 11">
    <name type="scientific">Morella rubra</name>
    <name type="common">Chinese bayberry</name>
    <dbReference type="NCBI Taxonomy" id="262757"/>
    <lineage>
        <taxon>Eukaryota</taxon>
        <taxon>Viridiplantae</taxon>
        <taxon>Streptophyta</taxon>
        <taxon>Embryophyta</taxon>
        <taxon>Tracheophyta</taxon>
        <taxon>Spermatophyta</taxon>
        <taxon>Magnoliopsida</taxon>
        <taxon>eudicotyledons</taxon>
        <taxon>Gunneridae</taxon>
        <taxon>Pentapetalae</taxon>
        <taxon>rosids</taxon>
        <taxon>fabids</taxon>
        <taxon>Fagales</taxon>
        <taxon>Myricaceae</taxon>
        <taxon>Morella</taxon>
    </lineage>
</organism>
<dbReference type="SUPFAM" id="SSF47616">
    <property type="entry name" value="GST C-terminal domain-like"/>
    <property type="match status" value="1"/>
</dbReference>
<evidence type="ECO:0000256" key="7">
    <source>
        <dbReference type="ARBA" id="ARBA00047960"/>
    </source>
</evidence>
<dbReference type="InterPro" id="IPR036282">
    <property type="entry name" value="Glutathione-S-Trfase_C_sf"/>
</dbReference>
<dbReference type="GO" id="GO:0009407">
    <property type="term" value="P:toxin catabolic process"/>
    <property type="evidence" value="ECO:0007669"/>
    <property type="project" value="UniProtKB-ARBA"/>
</dbReference>
<evidence type="ECO:0000256" key="4">
    <source>
        <dbReference type="ARBA" id="ARBA00022490"/>
    </source>
</evidence>
<dbReference type="PANTHER" id="PTHR43900:SF72">
    <property type="entry name" value="GLUTATHIONE S-TRANSFERASE F13"/>
    <property type="match status" value="1"/>
</dbReference>
<dbReference type="CDD" id="cd03053">
    <property type="entry name" value="GST_N_Phi"/>
    <property type="match status" value="1"/>
</dbReference>
<dbReference type="GO" id="GO:0005829">
    <property type="term" value="C:cytosol"/>
    <property type="evidence" value="ECO:0007669"/>
    <property type="project" value="UniProtKB-SubCell"/>
</dbReference>
<dbReference type="GO" id="GO:0043295">
    <property type="term" value="F:glutathione binding"/>
    <property type="evidence" value="ECO:0007669"/>
    <property type="project" value="TreeGrafter"/>
</dbReference>
<dbReference type="SFLD" id="SFLDG00358">
    <property type="entry name" value="Main_(cytGST)"/>
    <property type="match status" value="1"/>
</dbReference>
<dbReference type="Gene3D" id="3.40.30.10">
    <property type="entry name" value="Glutaredoxin"/>
    <property type="match status" value="1"/>
</dbReference>
<accession>A0A6A1UV26</accession>
<reference evidence="10 11" key="1">
    <citation type="journal article" date="2019" name="Plant Biotechnol. J.">
        <title>The red bayberry genome and genetic basis of sex determination.</title>
        <authorList>
            <person name="Jia H.M."/>
            <person name="Jia H.J."/>
            <person name="Cai Q.L."/>
            <person name="Wang Y."/>
            <person name="Zhao H.B."/>
            <person name="Yang W.F."/>
            <person name="Wang G.Y."/>
            <person name="Li Y.H."/>
            <person name="Zhan D.L."/>
            <person name="Shen Y.T."/>
            <person name="Niu Q.F."/>
            <person name="Chang L."/>
            <person name="Qiu J."/>
            <person name="Zhao L."/>
            <person name="Xie H.B."/>
            <person name="Fu W.Y."/>
            <person name="Jin J."/>
            <person name="Li X.W."/>
            <person name="Jiao Y."/>
            <person name="Zhou C.C."/>
            <person name="Tu T."/>
            <person name="Chai C.Y."/>
            <person name="Gao J.L."/>
            <person name="Fan L.J."/>
            <person name="van de Weg E."/>
            <person name="Wang J.Y."/>
            <person name="Gao Z.S."/>
        </authorList>
    </citation>
    <scope>NUCLEOTIDE SEQUENCE [LARGE SCALE GENOMIC DNA]</scope>
    <source>
        <tissue evidence="10">Leaves</tissue>
    </source>
</reference>
<evidence type="ECO:0000256" key="1">
    <source>
        <dbReference type="ARBA" id="ARBA00004514"/>
    </source>
</evidence>
<evidence type="ECO:0000313" key="11">
    <source>
        <dbReference type="Proteomes" id="UP000516437"/>
    </source>
</evidence>
<dbReference type="InterPro" id="IPR004045">
    <property type="entry name" value="Glutathione_S-Trfase_N"/>
</dbReference>
<evidence type="ECO:0000259" key="8">
    <source>
        <dbReference type="PROSITE" id="PS50404"/>
    </source>
</evidence>
<dbReference type="FunFam" id="1.20.1050.10:FF:000004">
    <property type="entry name" value="Glutathione S-transferase F2"/>
    <property type="match status" value="1"/>
</dbReference>
<dbReference type="InterPro" id="IPR040079">
    <property type="entry name" value="Glutathione_S-Trfase"/>
</dbReference>
<dbReference type="PANTHER" id="PTHR43900">
    <property type="entry name" value="GLUTATHIONE S-TRANSFERASE RHO"/>
    <property type="match status" value="1"/>
</dbReference>
<evidence type="ECO:0000256" key="2">
    <source>
        <dbReference type="ARBA" id="ARBA00010128"/>
    </source>
</evidence>
<comment type="similarity">
    <text evidence="2">Belongs to the GST superfamily. Phi family.</text>
</comment>
<keyword evidence="5" id="KW-0216">Detoxification</keyword>
<evidence type="ECO:0000256" key="5">
    <source>
        <dbReference type="ARBA" id="ARBA00022575"/>
    </source>
</evidence>
<sequence length="218" mass="24336">MALKLYGLPMSTCTTRAMACLHEKGVDFELVPVQLFGGEHKHPPFLAKNPFGQVPVLEDGDLTLFESRAITSYVAEKFKETGTDLVRHGNLKEAALVKVWMEVESHHFNGAISPIVHEYLVAPLLGKTPDQAVIDAASEKLGKVLDVYESKLSSTKYLAGDFFSLADLHHHAYTFYLMRTPWASMVNDRPNVKAWWEDISSRPATKKVAEGMTFGEKK</sequence>
<feature type="domain" description="GST C-terminal" evidence="9">
    <location>
        <begin position="90"/>
        <end position="218"/>
    </location>
</feature>
<dbReference type="Gene3D" id="1.20.1050.10">
    <property type="match status" value="1"/>
</dbReference>
<dbReference type="GO" id="GO:0004364">
    <property type="term" value="F:glutathione transferase activity"/>
    <property type="evidence" value="ECO:0007669"/>
    <property type="project" value="UniProtKB-EC"/>
</dbReference>
<dbReference type="PROSITE" id="PS50404">
    <property type="entry name" value="GST_NTER"/>
    <property type="match status" value="1"/>
</dbReference>
<proteinExistence type="inferred from homology"/>
<dbReference type="InterPro" id="IPR010987">
    <property type="entry name" value="Glutathione-S-Trfase_C-like"/>
</dbReference>
<dbReference type="InterPro" id="IPR034347">
    <property type="entry name" value="GST_Phi_C"/>
</dbReference>
<evidence type="ECO:0000313" key="10">
    <source>
        <dbReference type="EMBL" id="KAB1202930.1"/>
    </source>
</evidence>
<keyword evidence="4" id="KW-0963">Cytoplasm</keyword>
<dbReference type="SUPFAM" id="SSF52833">
    <property type="entry name" value="Thioredoxin-like"/>
    <property type="match status" value="1"/>
</dbReference>
<feature type="domain" description="GST N-terminal" evidence="8">
    <location>
        <begin position="1"/>
        <end position="82"/>
    </location>
</feature>
<dbReference type="EMBL" id="RXIC02000026">
    <property type="protein sequence ID" value="KAB1202930.1"/>
    <property type="molecule type" value="Genomic_DNA"/>
</dbReference>
<dbReference type="AlphaFoldDB" id="A0A6A1UV26"/>
<name>A0A6A1UV26_9ROSI</name>
<evidence type="ECO:0000259" key="9">
    <source>
        <dbReference type="PROSITE" id="PS50405"/>
    </source>
</evidence>
<dbReference type="FunFam" id="3.40.30.10:FF:000016">
    <property type="entry name" value="Glutathione S-transferase F2"/>
    <property type="match status" value="1"/>
</dbReference>
<comment type="caution">
    <text evidence="10">The sequence shown here is derived from an EMBL/GenBank/DDBJ whole genome shotgun (WGS) entry which is preliminary data.</text>
</comment>
<dbReference type="SFLD" id="SFLDG01154">
    <property type="entry name" value="Main.5:_Phi-like"/>
    <property type="match status" value="1"/>
</dbReference>
<dbReference type="InterPro" id="IPR036249">
    <property type="entry name" value="Thioredoxin-like_sf"/>
</dbReference>
<gene>
    <name evidence="10" type="ORF">CJ030_MR8G002075</name>
</gene>
<evidence type="ECO:0000256" key="3">
    <source>
        <dbReference type="ARBA" id="ARBA00012452"/>
    </source>
</evidence>
<dbReference type="PROSITE" id="PS50405">
    <property type="entry name" value="GST_CTER"/>
    <property type="match status" value="1"/>
</dbReference>
<comment type="catalytic activity">
    <reaction evidence="7">
        <text>RX + glutathione = an S-substituted glutathione + a halide anion + H(+)</text>
        <dbReference type="Rhea" id="RHEA:16437"/>
        <dbReference type="ChEBI" id="CHEBI:15378"/>
        <dbReference type="ChEBI" id="CHEBI:16042"/>
        <dbReference type="ChEBI" id="CHEBI:17792"/>
        <dbReference type="ChEBI" id="CHEBI:57925"/>
        <dbReference type="ChEBI" id="CHEBI:90779"/>
        <dbReference type="EC" id="2.5.1.18"/>
    </reaction>
</comment>
<keyword evidence="11" id="KW-1185">Reference proteome</keyword>
<protein>
    <recommendedName>
        <fullName evidence="3">glutathione transferase</fullName>
        <ecNumber evidence="3">2.5.1.18</ecNumber>
    </recommendedName>
</protein>
<comment type="subcellular location">
    <subcellularLocation>
        <location evidence="1">Cytoplasm</location>
        <location evidence="1">Cytosol</location>
    </subcellularLocation>
</comment>
<dbReference type="GO" id="GO:0006749">
    <property type="term" value="P:glutathione metabolic process"/>
    <property type="evidence" value="ECO:0007669"/>
    <property type="project" value="TreeGrafter"/>
</dbReference>
<dbReference type="InterPro" id="IPR004046">
    <property type="entry name" value="GST_C"/>
</dbReference>
<dbReference type="EC" id="2.5.1.18" evidence="3"/>
<dbReference type="Pfam" id="PF02798">
    <property type="entry name" value="GST_N"/>
    <property type="match status" value="1"/>
</dbReference>
<dbReference type="OrthoDB" id="422574at2759"/>
<dbReference type="CDD" id="cd03187">
    <property type="entry name" value="GST_C_Phi"/>
    <property type="match status" value="1"/>
</dbReference>
<evidence type="ECO:0000256" key="6">
    <source>
        <dbReference type="ARBA" id="ARBA00022679"/>
    </source>
</evidence>
<dbReference type="Pfam" id="PF00043">
    <property type="entry name" value="GST_C"/>
    <property type="match status" value="1"/>
</dbReference>
<dbReference type="SFLD" id="SFLDS00019">
    <property type="entry name" value="Glutathione_Transferase_(cytos"/>
    <property type="match status" value="1"/>
</dbReference>
<keyword evidence="6 10" id="KW-0808">Transferase</keyword>